<evidence type="ECO:0000313" key="3">
    <source>
        <dbReference type="Proteomes" id="UP001379533"/>
    </source>
</evidence>
<sequence length="167" mass="17729">MTPASHRSTPLYAALMAHPAVVASIGLLLLNDHVLKVHWSGLLTGKLSDAAGLTFFPVLLLAFAAVAFPWPLGLRALLGCTIVTAIAFAWVKIDPAGTAFYRHGLAVVQWPWWAAMRLAHGHGVPGLRPVVAVTDPSDALMLPFAGVSPFLAVRCGKWAARAHTVRG</sequence>
<protein>
    <submittedName>
        <fullName evidence="2">Uncharacterized protein</fullName>
    </submittedName>
</protein>
<proteinExistence type="predicted"/>
<dbReference type="Proteomes" id="UP001379533">
    <property type="component" value="Chromosome"/>
</dbReference>
<name>A0ABZ2JTT4_9BACT</name>
<dbReference type="RefSeq" id="WP_394840523.1">
    <property type="nucleotide sequence ID" value="NZ_CP089982.1"/>
</dbReference>
<keyword evidence="3" id="KW-1185">Reference proteome</keyword>
<evidence type="ECO:0000256" key="1">
    <source>
        <dbReference type="SAM" id="Phobius"/>
    </source>
</evidence>
<feature type="transmembrane region" description="Helical" evidence="1">
    <location>
        <begin position="50"/>
        <end position="70"/>
    </location>
</feature>
<evidence type="ECO:0000313" key="2">
    <source>
        <dbReference type="EMBL" id="WXA89909.1"/>
    </source>
</evidence>
<keyword evidence="1" id="KW-1133">Transmembrane helix</keyword>
<dbReference type="EMBL" id="CP089982">
    <property type="protein sequence ID" value="WXA89909.1"/>
    <property type="molecule type" value="Genomic_DNA"/>
</dbReference>
<accession>A0ABZ2JTT4</accession>
<keyword evidence="1" id="KW-0812">Transmembrane</keyword>
<feature type="transmembrane region" description="Helical" evidence="1">
    <location>
        <begin position="12"/>
        <end position="30"/>
    </location>
</feature>
<organism evidence="2 3">
    <name type="scientific">Pendulispora brunnea</name>
    <dbReference type="NCBI Taxonomy" id="2905690"/>
    <lineage>
        <taxon>Bacteria</taxon>
        <taxon>Pseudomonadati</taxon>
        <taxon>Myxococcota</taxon>
        <taxon>Myxococcia</taxon>
        <taxon>Myxococcales</taxon>
        <taxon>Sorangiineae</taxon>
        <taxon>Pendulisporaceae</taxon>
        <taxon>Pendulispora</taxon>
    </lineage>
</organism>
<reference evidence="2 3" key="1">
    <citation type="submission" date="2021-12" db="EMBL/GenBank/DDBJ databases">
        <title>Discovery of the Pendulisporaceae a myxobacterial family with distinct sporulation behavior and unique specialized metabolism.</title>
        <authorList>
            <person name="Garcia R."/>
            <person name="Popoff A."/>
            <person name="Bader C.D."/>
            <person name="Loehr J."/>
            <person name="Walesch S."/>
            <person name="Walt C."/>
            <person name="Boldt J."/>
            <person name="Bunk B."/>
            <person name="Haeckl F.J.F.P.J."/>
            <person name="Gunesch A.P."/>
            <person name="Birkelbach J."/>
            <person name="Nuebel U."/>
            <person name="Pietschmann T."/>
            <person name="Bach T."/>
            <person name="Mueller R."/>
        </authorList>
    </citation>
    <scope>NUCLEOTIDE SEQUENCE [LARGE SCALE GENOMIC DNA]</scope>
    <source>
        <strain evidence="2 3">MSr12523</strain>
    </source>
</reference>
<gene>
    <name evidence="2" type="ORF">LZC95_25815</name>
</gene>
<feature type="transmembrane region" description="Helical" evidence="1">
    <location>
        <begin position="76"/>
        <end position="93"/>
    </location>
</feature>
<keyword evidence="1" id="KW-0472">Membrane</keyword>